<dbReference type="Proteomes" id="UP000289506">
    <property type="component" value="Plasmid 13"/>
</dbReference>
<keyword evidence="1" id="KW-0472">Membrane</keyword>
<protein>
    <submittedName>
        <fullName evidence="2">Uncharacterized protein</fullName>
    </submittedName>
</protein>
<geneLocation type="plasmid" evidence="2 3">
    <name>13</name>
</geneLocation>
<reference evidence="2 3" key="1">
    <citation type="submission" date="2019-01" db="EMBL/GenBank/DDBJ databases">
        <authorList>
            <consortium name="Pathogen Informatics"/>
        </authorList>
    </citation>
    <scope>NUCLEOTIDE SEQUENCE [LARGE SCALE GENOMIC DNA]</scope>
    <source>
        <strain evidence="2 3">NCTC10142</strain>
        <plasmid evidence="3">13</plasmid>
    </source>
</reference>
<keyword evidence="1" id="KW-0812">Transmembrane</keyword>
<evidence type="ECO:0000313" key="3">
    <source>
        <dbReference type="Proteomes" id="UP000289506"/>
    </source>
</evidence>
<dbReference type="RefSeq" id="WP_129720826.1">
    <property type="nucleotide sequence ID" value="NZ_LR214986.1"/>
</dbReference>
<feature type="transmembrane region" description="Helical" evidence="1">
    <location>
        <begin position="12"/>
        <end position="30"/>
    </location>
</feature>
<dbReference type="AlphaFoldDB" id="A0A449AIW9"/>
<evidence type="ECO:0000256" key="1">
    <source>
        <dbReference type="SAM" id="Phobius"/>
    </source>
</evidence>
<organism evidence="2 3">
    <name type="scientific">Mycoplasmopsis cynos</name>
    <dbReference type="NCBI Taxonomy" id="171284"/>
    <lineage>
        <taxon>Bacteria</taxon>
        <taxon>Bacillati</taxon>
        <taxon>Mycoplasmatota</taxon>
        <taxon>Mycoplasmoidales</taxon>
        <taxon>Metamycoplasmataceae</taxon>
        <taxon>Mycoplasmopsis</taxon>
    </lineage>
</organism>
<keyword evidence="1" id="KW-1133">Transmembrane helix</keyword>
<sequence>MKKFYSRYRNKILLSVGAIVGISVLCAIAVTKITTKFKPSFFNYKSYMSEQNINKINETFDYKEFDEINEFSNALINNKAAAGIGSEFLAAELVKKHLIGKIDYSILLNLPELSGYLEYDSLNEKIKQNKFTNEQEKAKIIAKFNIVKQKKIKIKQLVKLSLRKEIWNHINKYKLQNNDELWEYFYPYFSQDMVIAYNIKKVPLKKSNNYGAIDFSKYKNKFKNDDIKDPLAIINVLKILSENNYDKWYITDAIRDNLLYGSAYWPLPNSRTEKNFTGNVSNADDNNNQVYKILIDSFADLIKDGTGYEIKDNKHITFKGDGLEIVNDLINPARPDVNASILYNGDAIDAYYGSDNFPNVVGDGEIRGIKPKQNILLLDGYVVSSGLAKENASKYTKTVSQSIFSGSLDIIQSYKELRSKGLVNDILNIKDDSKFELIQQRVSQAQIAKNWEFMKNNQIQQLLANSKQKYQTNKVSNLIEKYKKMIDLSNKGNTEKFNNYYKIQLDYEAGKEVEFEKRISFIPIIFNEYLRNNFSDFIDEISQLIKNEKYEFGAKLTNSLEKRIFTQYILNDQTDLKTKINELKNRSKDSFNSDLKSLIYSYLSYKLAYLDLSNETNKSKYNFSNFDFVNYDPTNIADYEQVLQNYFLDPINGYDKNAIYLYEISNINGVIHENIQPVSDELQSKITTYYFNKTKS</sequence>
<keyword evidence="2" id="KW-0614">Plasmid</keyword>
<gene>
    <name evidence="2" type="ORF">NCTC10142_00726</name>
</gene>
<evidence type="ECO:0000313" key="2">
    <source>
        <dbReference type="EMBL" id="VEU64958.1"/>
    </source>
</evidence>
<proteinExistence type="predicted"/>
<accession>A0A449AIW9</accession>
<name>A0A449AIW9_9BACT</name>
<dbReference type="EMBL" id="LR214986">
    <property type="protein sequence ID" value="VEU64958.1"/>
    <property type="molecule type" value="Genomic_DNA"/>
</dbReference>